<dbReference type="Proteomes" id="UP001243330">
    <property type="component" value="Unassembled WGS sequence"/>
</dbReference>
<dbReference type="AlphaFoldDB" id="A0AAD9AKN6"/>
<proteinExistence type="predicted"/>
<comment type="caution">
    <text evidence="2">The sequence shown here is derived from an EMBL/GenBank/DDBJ whole genome shotgun (WGS) entry which is preliminary data.</text>
</comment>
<dbReference type="EMBL" id="JAQOWY010000136">
    <property type="protein sequence ID" value="KAK1849718.1"/>
    <property type="molecule type" value="Genomic_DNA"/>
</dbReference>
<evidence type="ECO:0000313" key="3">
    <source>
        <dbReference type="Proteomes" id="UP001243330"/>
    </source>
</evidence>
<feature type="region of interest" description="Disordered" evidence="1">
    <location>
        <begin position="64"/>
        <end position="86"/>
    </location>
</feature>
<reference evidence="2" key="1">
    <citation type="submission" date="2023-01" db="EMBL/GenBank/DDBJ databases">
        <title>Colletotrichum chrysophilum M932 genome sequence.</title>
        <authorList>
            <person name="Baroncelli R."/>
        </authorList>
    </citation>
    <scope>NUCLEOTIDE SEQUENCE</scope>
    <source>
        <strain evidence="2">M932</strain>
    </source>
</reference>
<sequence length="86" mass="8930">MQSPVMADLAQGGRDRHRIISGNNPSHFLKNSCKPAKCAAEGSCQTPQFDSCSADSELVIDGRGAGDAGSVVVSPDSGPQRAARRC</sequence>
<organism evidence="2 3">
    <name type="scientific">Colletotrichum chrysophilum</name>
    <dbReference type="NCBI Taxonomy" id="1836956"/>
    <lineage>
        <taxon>Eukaryota</taxon>
        <taxon>Fungi</taxon>
        <taxon>Dikarya</taxon>
        <taxon>Ascomycota</taxon>
        <taxon>Pezizomycotina</taxon>
        <taxon>Sordariomycetes</taxon>
        <taxon>Hypocreomycetidae</taxon>
        <taxon>Glomerellales</taxon>
        <taxon>Glomerellaceae</taxon>
        <taxon>Colletotrichum</taxon>
        <taxon>Colletotrichum gloeosporioides species complex</taxon>
    </lineage>
</organism>
<gene>
    <name evidence="2" type="ORF">CCHR01_07619</name>
</gene>
<name>A0AAD9AKN6_9PEZI</name>
<evidence type="ECO:0000313" key="2">
    <source>
        <dbReference type="EMBL" id="KAK1849718.1"/>
    </source>
</evidence>
<accession>A0AAD9AKN6</accession>
<keyword evidence="3" id="KW-1185">Reference proteome</keyword>
<feature type="region of interest" description="Disordered" evidence="1">
    <location>
        <begin position="1"/>
        <end position="24"/>
    </location>
</feature>
<protein>
    <submittedName>
        <fullName evidence="2">Uncharacterized protein</fullName>
    </submittedName>
</protein>
<evidence type="ECO:0000256" key="1">
    <source>
        <dbReference type="SAM" id="MobiDB-lite"/>
    </source>
</evidence>